<dbReference type="Gene3D" id="1.10.10.1320">
    <property type="entry name" value="Anti-sigma factor, zinc-finger domain"/>
    <property type="match status" value="1"/>
</dbReference>
<evidence type="ECO:0000259" key="12">
    <source>
        <dbReference type="Pfam" id="PF10099"/>
    </source>
</evidence>
<dbReference type="Pfam" id="PF10099">
    <property type="entry name" value="RskA_C"/>
    <property type="match status" value="1"/>
</dbReference>
<evidence type="ECO:0000256" key="9">
    <source>
        <dbReference type="SAM" id="Coils"/>
    </source>
</evidence>
<evidence type="ECO:0000256" key="2">
    <source>
        <dbReference type="ARBA" id="ARBA00004236"/>
    </source>
</evidence>
<dbReference type="EMBL" id="BMDD01000002">
    <property type="protein sequence ID" value="GGH76091.1"/>
    <property type="molecule type" value="Genomic_DNA"/>
</dbReference>
<evidence type="ECO:0000256" key="11">
    <source>
        <dbReference type="SAM" id="Phobius"/>
    </source>
</evidence>
<dbReference type="PANTHER" id="PTHR37461">
    <property type="entry name" value="ANTI-SIGMA-K FACTOR RSKA"/>
    <property type="match status" value="1"/>
</dbReference>
<dbReference type="PANTHER" id="PTHR37461:SF1">
    <property type="entry name" value="ANTI-SIGMA-K FACTOR RSKA"/>
    <property type="match status" value="1"/>
</dbReference>
<keyword evidence="3" id="KW-1003">Cell membrane</keyword>
<feature type="domain" description="Anti-sigma K factor RskA C-terminal" evidence="12">
    <location>
        <begin position="183"/>
        <end position="332"/>
    </location>
</feature>
<accession>A0ABQ1ZTS2</accession>
<keyword evidence="4 11" id="KW-0812">Transmembrane</keyword>
<gene>
    <name evidence="13" type="ORF">GCM10007362_17810</name>
</gene>
<feature type="transmembrane region" description="Helical" evidence="11">
    <location>
        <begin position="176"/>
        <end position="196"/>
    </location>
</feature>
<dbReference type="InterPro" id="IPR018764">
    <property type="entry name" value="RskA_C"/>
</dbReference>
<evidence type="ECO:0000256" key="8">
    <source>
        <dbReference type="ARBA" id="ARBA00030803"/>
    </source>
</evidence>
<sequence>MSERKESMMELAEAYVLGELDATEQAEYEAFLHDDAQEKQRVTELRDTTGMLALAVRPAAPPTGMKGRILANVLGSSGAVDTQQGHEPEALLEQAKQTIEAEAIRRDAEERSNIIQATDAVQGSAGAKTSQGANVVSLPDRARDQTTASDSKKKLPSEARTDSEPRNLQARISRSLWAGAAALMAAAAVILAIYSGQLRSEMNEMRSNLTAMEQRASDMEQQLAAANEPAVGAQVDRTVALVGSEDDPNASGMAAMVQDETGTRLVVQASDLPALSGNEAYQVWLIKDGQPINAGTFLSGDGKGALTYTMEPGDYDMVAITLEPDAEGDQPRGRMVLTGALT</sequence>
<evidence type="ECO:0000256" key="10">
    <source>
        <dbReference type="SAM" id="MobiDB-lite"/>
    </source>
</evidence>
<feature type="coiled-coil region" evidence="9">
    <location>
        <begin position="195"/>
        <end position="222"/>
    </location>
</feature>
<evidence type="ECO:0000256" key="4">
    <source>
        <dbReference type="ARBA" id="ARBA00022692"/>
    </source>
</evidence>
<evidence type="ECO:0000256" key="1">
    <source>
        <dbReference type="ARBA" id="ARBA00004167"/>
    </source>
</evidence>
<keyword evidence="5 11" id="KW-1133">Transmembrane helix</keyword>
<dbReference type="InterPro" id="IPR041916">
    <property type="entry name" value="Anti_sigma_zinc_sf"/>
</dbReference>
<reference evidence="14" key="1">
    <citation type="journal article" date="2019" name="Int. J. Syst. Evol. Microbiol.">
        <title>The Global Catalogue of Microorganisms (GCM) 10K type strain sequencing project: providing services to taxonomists for standard genome sequencing and annotation.</title>
        <authorList>
            <consortium name="The Broad Institute Genomics Platform"/>
            <consortium name="The Broad Institute Genome Sequencing Center for Infectious Disease"/>
            <person name="Wu L."/>
            <person name="Ma J."/>
        </authorList>
    </citation>
    <scope>NUCLEOTIDE SEQUENCE [LARGE SCALE GENOMIC DNA]</scope>
    <source>
        <strain evidence="14">CCM 8702</strain>
    </source>
</reference>
<comment type="subcellular location">
    <subcellularLocation>
        <location evidence="2">Cell membrane</location>
    </subcellularLocation>
    <subcellularLocation>
        <location evidence="1">Membrane</location>
        <topology evidence="1">Single-pass membrane protein</topology>
    </subcellularLocation>
</comment>
<evidence type="ECO:0000256" key="7">
    <source>
        <dbReference type="ARBA" id="ARBA00029829"/>
    </source>
</evidence>
<evidence type="ECO:0000313" key="14">
    <source>
        <dbReference type="Proteomes" id="UP000605427"/>
    </source>
</evidence>
<organism evidence="13 14">
    <name type="scientific">Saccharibacillus endophyticus</name>
    <dbReference type="NCBI Taxonomy" id="2060666"/>
    <lineage>
        <taxon>Bacteria</taxon>
        <taxon>Bacillati</taxon>
        <taxon>Bacillota</taxon>
        <taxon>Bacilli</taxon>
        <taxon>Bacillales</taxon>
        <taxon>Paenibacillaceae</taxon>
        <taxon>Saccharibacillus</taxon>
    </lineage>
</organism>
<dbReference type="InterPro" id="IPR051474">
    <property type="entry name" value="Anti-sigma-K/W_factor"/>
</dbReference>
<evidence type="ECO:0000313" key="13">
    <source>
        <dbReference type="EMBL" id="GGH76091.1"/>
    </source>
</evidence>
<dbReference type="Proteomes" id="UP000605427">
    <property type="component" value="Unassembled WGS sequence"/>
</dbReference>
<feature type="compositionally biased region" description="Basic and acidic residues" evidence="10">
    <location>
        <begin position="140"/>
        <end position="165"/>
    </location>
</feature>
<evidence type="ECO:0000256" key="6">
    <source>
        <dbReference type="ARBA" id="ARBA00023136"/>
    </source>
</evidence>
<dbReference type="RefSeq" id="WP_172242417.1">
    <property type="nucleotide sequence ID" value="NZ_BMDD01000002.1"/>
</dbReference>
<name>A0ABQ1ZTS2_9BACL</name>
<feature type="region of interest" description="Disordered" evidence="10">
    <location>
        <begin position="120"/>
        <end position="166"/>
    </location>
</feature>
<feature type="compositionally biased region" description="Polar residues" evidence="10">
    <location>
        <begin position="120"/>
        <end position="134"/>
    </location>
</feature>
<proteinExistence type="predicted"/>
<evidence type="ECO:0000256" key="3">
    <source>
        <dbReference type="ARBA" id="ARBA00022475"/>
    </source>
</evidence>
<keyword evidence="6 11" id="KW-0472">Membrane</keyword>
<protein>
    <recommendedName>
        <fullName evidence="8">Regulator of SigK</fullName>
    </recommendedName>
    <alternativeName>
        <fullName evidence="7">Sigma-K anti-sigma factor RskA</fullName>
    </alternativeName>
</protein>
<evidence type="ECO:0000256" key="5">
    <source>
        <dbReference type="ARBA" id="ARBA00022989"/>
    </source>
</evidence>
<comment type="caution">
    <text evidence="13">The sequence shown here is derived from an EMBL/GenBank/DDBJ whole genome shotgun (WGS) entry which is preliminary data.</text>
</comment>
<keyword evidence="14" id="KW-1185">Reference proteome</keyword>
<keyword evidence="9" id="KW-0175">Coiled coil</keyword>